<proteinExistence type="predicted"/>
<evidence type="ECO:0000313" key="2">
    <source>
        <dbReference type="Proteomes" id="UP000571554"/>
    </source>
</evidence>
<dbReference type="Proteomes" id="UP000571554">
    <property type="component" value="Unassembled WGS sequence"/>
</dbReference>
<reference evidence="1 2" key="1">
    <citation type="submission" date="2020-08" db="EMBL/GenBank/DDBJ databases">
        <title>Above-ground endophytic microbial communities from plants in different locations in the United States.</title>
        <authorList>
            <person name="Frank C."/>
        </authorList>
    </citation>
    <scope>NUCLEOTIDE SEQUENCE [LARGE SCALE GENOMIC DNA]</scope>
    <source>
        <strain evidence="1 2">WP4_2_2</strain>
    </source>
</reference>
<evidence type="ECO:0000313" key="1">
    <source>
        <dbReference type="EMBL" id="MBB6103310.1"/>
    </source>
</evidence>
<dbReference type="RefSeq" id="WP_221303695.1">
    <property type="nucleotide sequence ID" value="NZ_JACHBW010000008.1"/>
</dbReference>
<organism evidence="1 2">
    <name type="scientific">Paraburkholderia bannensis</name>
    <dbReference type="NCBI Taxonomy" id="765414"/>
    <lineage>
        <taxon>Bacteria</taxon>
        <taxon>Pseudomonadati</taxon>
        <taxon>Pseudomonadota</taxon>
        <taxon>Betaproteobacteria</taxon>
        <taxon>Burkholderiales</taxon>
        <taxon>Burkholderiaceae</taxon>
        <taxon>Paraburkholderia</taxon>
    </lineage>
</organism>
<accession>A0A7W9TZQ0</accession>
<dbReference type="AlphaFoldDB" id="A0A7W9TZQ0"/>
<sequence length="175" mass="18872">MIACQTPIFTTNCITSMRCATRCACEPGNADDDSDALIGLCLNGYWCMEVNRRFAWHDLLRHTYGRGKESDAAPLSQRPILQSLAGPRWGGRGGGSPGWHCSAAVAALAVVCAFVAQARSDSRANSLRLTVDVARNMAWQKIEAPNVGRAGIMGDDKDTHHLNEISITQTRANAA</sequence>
<name>A0A7W9TZQ0_9BURK</name>
<keyword evidence="2" id="KW-1185">Reference proteome</keyword>
<protein>
    <submittedName>
        <fullName evidence="1">Uncharacterized protein</fullName>
    </submittedName>
</protein>
<gene>
    <name evidence="1" type="ORF">F4827_003165</name>
</gene>
<comment type="caution">
    <text evidence="1">The sequence shown here is derived from an EMBL/GenBank/DDBJ whole genome shotgun (WGS) entry which is preliminary data.</text>
</comment>
<dbReference type="EMBL" id="JACHBW010000008">
    <property type="protein sequence ID" value="MBB6103310.1"/>
    <property type="molecule type" value="Genomic_DNA"/>
</dbReference>